<proteinExistence type="predicted"/>
<feature type="region of interest" description="Disordered" evidence="1">
    <location>
        <begin position="147"/>
        <end position="169"/>
    </location>
</feature>
<gene>
    <name evidence="2" type="ORF">ACFSCS_08495</name>
</gene>
<keyword evidence="3" id="KW-1185">Reference proteome</keyword>
<evidence type="ECO:0000256" key="1">
    <source>
        <dbReference type="SAM" id="MobiDB-lite"/>
    </source>
</evidence>
<sequence length="337" mass="38052">MPISAARLLEGPRGRRLCLEYALRCEAMTAGGVERELPLWKSLFDTAVAQEGQADVVGWGEDYVPVPTGPEEVAALLRRTRLVEPTDEVLLDMLRVTVATARYWQEPDPEDQMTHHWRVASALERFAQALIDSPLADWWGRPMRRKEQSLVRSPQQPRKGKGVKQALEGWREEERRARKDVRRADGDPRERVSGVWWSIPPLVPSTTGGLNGLGPVGRHLVEGFPLWESAEVVQVKVPKKFDVLEISAAADWVELCRRQPFAVTGSRMRDWYRATGHAGDWVIPDWREVAKDYDGIHLSLAAYLELTGRAIDVEEGTASMIAGFSPDETRWFVDLPD</sequence>
<name>A0ABW4RVJ8_9ACTN</name>
<dbReference type="EMBL" id="JBHUFZ010000017">
    <property type="protein sequence ID" value="MFD1890221.1"/>
    <property type="molecule type" value="Genomic_DNA"/>
</dbReference>
<reference evidence="3" key="1">
    <citation type="journal article" date="2019" name="Int. J. Syst. Evol. Microbiol.">
        <title>The Global Catalogue of Microorganisms (GCM) 10K type strain sequencing project: providing services to taxonomists for standard genome sequencing and annotation.</title>
        <authorList>
            <consortium name="The Broad Institute Genomics Platform"/>
            <consortium name="The Broad Institute Genome Sequencing Center for Infectious Disease"/>
            <person name="Wu L."/>
            <person name="Ma J."/>
        </authorList>
    </citation>
    <scope>NUCLEOTIDE SEQUENCE [LARGE SCALE GENOMIC DNA]</scope>
    <source>
        <strain evidence="3">CAIM 431</strain>
    </source>
</reference>
<evidence type="ECO:0000313" key="3">
    <source>
        <dbReference type="Proteomes" id="UP001597326"/>
    </source>
</evidence>
<evidence type="ECO:0000313" key="2">
    <source>
        <dbReference type="EMBL" id="MFD1890221.1"/>
    </source>
</evidence>
<comment type="caution">
    <text evidence="2">The sequence shown here is derived from an EMBL/GenBank/DDBJ whole genome shotgun (WGS) entry which is preliminary data.</text>
</comment>
<dbReference type="Proteomes" id="UP001597326">
    <property type="component" value="Unassembled WGS sequence"/>
</dbReference>
<accession>A0ABW4RVJ8</accession>
<dbReference type="RefSeq" id="WP_343873225.1">
    <property type="nucleotide sequence ID" value="NZ_BAAAIX010000014.1"/>
</dbReference>
<organism evidence="2 3">
    <name type="scientific">Luteococcus peritonei</name>
    <dbReference type="NCBI Taxonomy" id="88874"/>
    <lineage>
        <taxon>Bacteria</taxon>
        <taxon>Bacillati</taxon>
        <taxon>Actinomycetota</taxon>
        <taxon>Actinomycetes</taxon>
        <taxon>Propionibacteriales</taxon>
        <taxon>Propionibacteriaceae</taxon>
        <taxon>Luteococcus</taxon>
    </lineage>
</organism>
<protein>
    <submittedName>
        <fullName evidence="2">Uncharacterized protein</fullName>
    </submittedName>
</protein>